<dbReference type="RefSeq" id="WP_381431200.1">
    <property type="nucleotide sequence ID" value="NZ_JBHSNO010000005.1"/>
</dbReference>
<dbReference type="Proteomes" id="UP001596109">
    <property type="component" value="Unassembled WGS sequence"/>
</dbReference>
<dbReference type="EMBL" id="JBHSNO010000005">
    <property type="protein sequence ID" value="MFC5588148.1"/>
    <property type="molecule type" value="Genomic_DNA"/>
</dbReference>
<organism evidence="1 2">
    <name type="scientific">Sporosarcina soli</name>
    <dbReference type="NCBI Taxonomy" id="334736"/>
    <lineage>
        <taxon>Bacteria</taxon>
        <taxon>Bacillati</taxon>
        <taxon>Bacillota</taxon>
        <taxon>Bacilli</taxon>
        <taxon>Bacillales</taxon>
        <taxon>Caryophanaceae</taxon>
        <taxon>Sporosarcina</taxon>
    </lineage>
</organism>
<keyword evidence="2" id="KW-1185">Reference proteome</keyword>
<gene>
    <name evidence="1" type="ORF">ACFPRA_04595</name>
</gene>
<dbReference type="Pfam" id="PF11392">
    <property type="entry name" value="AllH"/>
    <property type="match status" value="1"/>
</dbReference>
<evidence type="ECO:0000313" key="1">
    <source>
        <dbReference type="EMBL" id="MFC5588148.1"/>
    </source>
</evidence>
<accession>A0ABW0THM9</accession>
<protein>
    <submittedName>
        <fullName evidence="1">DUF2877 domain-containing protein</fullName>
    </submittedName>
</protein>
<proteinExistence type="predicted"/>
<name>A0ABW0THM9_9BACL</name>
<sequence>MFDSMDRAFGNHNEVFGLTVPAASEDVSRILDKNPKGKIHSVFTNSFNLAFGEELIHVGAVENGLAPFGMGLDQATAKHLTKLMSVNQAVYWDKRSMSIILPGGIFLLLSQVKWTDHRMRQLDGERSYLKDNFEFVASRLLKADWQTGLAETEEEKKRIVDYLLDSSSSDEGNLVLEKLESLQKLVSHPGDLDAKQVFDYWIGRGLGLTPSGDDCITGICAALSALEGTDQTFRQQLKSYLAEHGRKRTTHIALEYLLYATENKFHSHLLELCYVMDKPRGTEFLHALEEMKKMGHTSGTDTLVGVLMGIKAAVLLKKRKEG</sequence>
<dbReference type="InterPro" id="IPR021530">
    <property type="entry name" value="AllH-like"/>
</dbReference>
<evidence type="ECO:0000313" key="2">
    <source>
        <dbReference type="Proteomes" id="UP001596109"/>
    </source>
</evidence>
<comment type="caution">
    <text evidence="1">The sequence shown here is derived from an EMBL/GenBank/DDBJ whole genome shotgun (WGS) entry which is preliminary data.</text>
</comment>
<reference evidence="2" key="1">
    <citation type="journal article" date="2019" name="Int. J. Syst. Evol. Microbiol.">
        <title>The Global Catalogue of Microorganisms (GCM) 10K type strain sequencing project: providing services to taxonomists for standard genome sequencing and annotation.</title>
        <authorList>
            <consortium name="The Broad Institute Genomics Platform"/>
            <consortium name="The Broad Institute Genome Sequencing Center for Infectious Disease"/>
            <person name="Wu L."/>
            <person name="Ma J."/>
        </authorList>
    </citation>
    <scope>NUCLEOTIDE SEQUENCE [LARGE SCALE GENOMIC DNA]</scope>
    <source>
        <strain evidence="2">CGMCC 4.1434</strain>
    </source>
</reference>